<geneLocation type="plasmid" evidence="2">
    <name>p9.4_2</name>
</geneLocation>
<protein>
    <submittedName>
        <fullName evidence="2">Restriction-endonculease superfamily protein</fullName>
    </submittedName>
</protein>
<sequence>MFFIFLGLALFILLFIIWLSAQGKKQAHPLLHALLAAGIKPKESDRLLCQQCSFTVKSQLMTAREYAFFSALSPATCEHHWYFCPQVRVADIVEVSSTWKKGSRQWWCLFRLISQWHCDVVVIERKTGRTIAAIELDDATHQQAKRIRRDIVLNEIFRQAQIPLWRGDDPEALIQQVHHYLQDRTTAR</sequence>
<keyword evidence="2" id="KW-0614">Plasmid</keyword>
<accession>A0A2S1PMN2</accession>
<dbReference type="InterPro" id="IPR024402">
    <property type="entry name" value="DUF2726"/>
</dbReference>
<feature type="domain" description="DUF2726" evidence="1">
    <location>
        <begin position="58"/>
        <end position="178"/>
    </location>
</feature>
<evidence type="ECO:0000259" key="1">
    <source>
        <dbReference type="Pfam" id="PF10881"/>
    </source>
</evidence>
<dbReference type="Pfam" id="PF10881">
    <property type="entry name" value="DUF2726"/>
    <property type="match status" value="1"/>
</dbReference>
<evidence type="ECO:0000313" key="2">
    <source>
        <dbReference type="EMBL" id="AWH59707.1"/>
    </source>
</evidence>
<reference evidence="2" key="1">
    <citation type="journal article" date="2017" name="J. Clin. Microbiol.">
        <title>Comparative phenotypic and genotypic analysis of Edwardsiella spp. isolates from different hosts and geographic origins, with an emphasis on isolates formerly classified as E. tarda and an evaluation of diagnostic methods.</title>
        <authorList>
            <person name="Reichley S.R."/>
            <person name="Ware C."/>
            <person name="Steadman J."/>
            <person name="Gaunt P.S."/>
            <person name="Garcia J.C."/>
            <person name="LaFrentz B.R."/>
            <person name="Thachil A."/>
            <person name="Waldbieser G.C."/>
            <person name="Stine C.B."/>
            <person name="Bujan N."/>
            <person name="Arias C.R."/>
            <person name="Loch T."/>
            <person name="Welch T.J."/>
            <person name="Cipriano R.C."/>
            <person name="Greenway T.E."/>
            <person name="Khoo L.H."/>
            <person name="Wise D.J."/>
            <person name="Lawrence M.L."/>
            <person name="Griffin M.J."/>
        </authorList>
    </citation>
    <scope>NUCLEOTIDE SEQUENCE</scope>
    <source>
        <strain evidence="2">9.4</strain>
        <plasmid evidence="2">p9.4_2</plasmid>
    </source>
</reference>
<name>A0A2S1PMN2_EDWTA</name>
<dbReference type="EMBL" id="MG228260">
    <property type="protein sequence ID" value="AWH59707.1"/>
    <property type="molecule type" value="Genomic_DNA"/>
</dbReference>
<organism evidence="2">
    <name type="scientific">Edwardsiella tarda</name>
    <dbReference type="NCBI Taxonomy" id="636"/>
    <lineage>
        <taxon>Bacteria</taxon>
        <taxon>Pseudomonadati</taxon>
        <taxon>Pseudomonadota</taxon>
        <taxon>Gammaproteobacteria</taxon>
        <taxon>Enterobacterales</taxon>
        <taxon>Hafniaceae</taxon>
        <taxon>Edwardsiella</taxon>
    </lineage>
</organism>
<dbReference type="AlphaFoldDB" id="A0A2S1PMN2"/>
<proteinExistence type="predicted"/>